<evidence type="ECO:0000313" key="3">
    <source>
        <dbReference type="EMBL" id="CRH08191.1"/>
    </source>
</evidence>
<feature type="domain" description="Fe/B12 periplasmic-binding" evidence="2">
    <location>
        <begin position="32"/>
        <end position="281"/>
    </location>
</feature>
<dbReference type="PROSITE" id="PS50983">
    <property type="entry name" value="FE_B12_PBP"/>
    <property type="match status" value="1"/>
</dbReference>
<dbReference type="InterPro" id="IPR050902">
    <property type="entry name" value="ABC_Transporter_SBP"/>
</dbReference>
<evidence type="ECO:0000256" key="1">
    <source>
        <dbReference type="ARBA" id="ARBA00022729"/>
    </source>
</evidence>
<accession>A0A1S7LQX5</accession>
<keyword evidence="1" id="KW-0732">Signal</keyword>
<dbReference type="NCBIfam" id="NF038402">
    <property type="entry name" value="TroA_like"/>
    <property type="match status" value="1"/>
</dbReference>
<dbReference type="InterPro" id="IPR002491">
    <property type="entry name" value="ABC_transptr_periplasmic_BD"/>
</dbReference>
<dbReference type="SUPFAM" id="SSF53807">
    <property type="entry name" value="Helical backbone' metal receptor"/>
    <property type="match status" value="1"/>
</dbReference>
<proteinExistence type="predicted"/>
<dbReference type="Pfam" id="PF01497">
    <property type="entry name" value="Peripla_BP_2"/>
    <property type="match status" value="1"/>
</dbReference>
<gene>
    <name evidence="3" type="ORF">MAGMO_4063</name>
</gene>
<dbReference type="AlphaFoldDB" id="A0A1S7LQX5"/>
<dbReference type="PANTHER" id="PTHR30535:SF34">
    <property type="entry name" value="MOLYBDATE-BINDING PROTEIN MOLA"/>
    <property type="match status" value="1"/>
</dbReference>
<dbReference type="InterPro" id="IPR054828">
    <property type="entry name" value="Vit_B12_bind_prot"/>
</dbReference>
<reference evidence="3" key="1">
    <citation type="submission" date="2015-04" db="EMBL/GenBank/DDBJ databases">
        <authorList>
            <person name="Syromyatnikov M.Y."/>
            <person name="Popov V.N."/>
        </authorList>
    </citation>
    <scope>NUCLEOTIDE SEQUENCE</scope>
    <source>
        <strain evidence="3">MO-1</strain>
    </source>
</reference>
<organism evidence="3">
    <name type="scientific">Magnetococcus massalia (strain MO-1)</name>
    <dbReference type="NCBI Taxonomy" id="451514"/>
    <lineage>
        <taxon>Bacteria</taxon>
        <taxon>Pseudomonadati</taxon>
        <taxon>Pseudomonadota</taxon>
        <taxon>Magnetococcia</taxon>
        <taxon>Magnetococcales</taxon>
        <taxon>Magnetococcaceae</taxon>
        <taxon>Magnetococcus</taxon>
    </lineage>
</organism>
<dbReference type="Gene3D" id="3.40.50.1980">
    <property type="entry name" value="Nitrogenase molybdenum iron protein domain"/>
    <property type="match status" value="2"/>
</dbReference>
<dbReference type="EMBL" id="LO017727">
    <property type="protein sequence ID" value="CRH08191.1"/>
    <property type="molecule type" value="Genomic_DNA"/>
</dbReference>
<protein>
    <submittedName>
        <fullName evidence="3">Putative vitamin B12 transport protein</fullName>
    </submittedName>
</protein>
<dbReference type="CDD" id="cd01144">
    <property type="entry name" value="BtuF"/>
    <property type="match status" value="1"/>
</dbReference>
<sequence length="281" mass="31228">MICHSGYLQAAATVEVADDRGRIFTFQAPPQRIITLTPHLTELLYLMEGGDRLVATVEFSNYPPAAQSVPRIGNYERLDMEQLLALKPDLVLGWDGGNPSAMLDRIEKLGLPLFRVVTATLEDVARGMRQVGALLGHRGRGEAASVRFLAELQQLQGRYRERRAVKVFYQLWHQPIMTLESGGVIEDVIARCGGESLFSGLKGIAPTVSEEAVLAAAPEVIIAAGMGQKRPQWLDNWRRWQSLPAVQGEHLYSLDPDLIHRQGPRILQGMRTICEAIDRAR</sequence>
<dbReference type="PANTHER" id="PTHR30535">
    <property type="entry name" value="VITAMIN B12-BINDING PROTEIN"/>
    <property type="match status" value="1"/>
</dbReference>
<name>A0A1S7LQX5_MAGMO</name>
<evidence type="ECO:0000259" key="2">
    <source>
        <dbReference type="PROSITE" id="PS50983"/>
    </source>
</evidence>